<dbReference type="InterPro" id="IPR001387">
    <property type="entry name" value="Cro/C1-type_HTH"/>
</dbReference>
<dbReference type="InterPro" id="IPR010982">
    <property type="entry name" value="Lambda_DNA-bd_dom_sf"/>
</dbReference>
<keyword evidence="3" id="KW-1185">Reference proteome</keyword>
<dbReference type="GO" id="GO:0003677">
    <property type="term" value="F:DNA binding"/>
    <property type="evidence" value="ECO:0007669"/>
    <property type="project" value="InterPro"/>
</dbReference>
<evidence type="ECO:0000313" key="3">
    <source>
        <dbReference type="Proteomes" id="UP000190037"/>
    </source>
</evidence>
<dbReference type="EMBL" id="MWQN01000001">
    <property type="protein sequence ID" value="OPC81538.1"/>
    <property type="molecule type" value="Genomic_DNA"/>
</dbReference>
<accession>A0A1T3NXJ5</accession>
<dbReference type="InterPro" id="IPR043917">
    <property type="entry name" value="DUF5753"/>
</dbReference>
<feature type="domain" description="HTH cro/C1-type" evidence="1">
    <location>
        <begin position="88"/>
        <end position="142"/>
    </location>
</feature>
<reference evidence="2 3" key="1">
    <citation type="submission" date="2017-03" db="EMBL/GenBank/DDBJ databases">
        <title>Draft genome sequence of Streptomyces scabrisporus NF3, endophyte isolated from Amphipterygium adstringens.</title>
        <authorList>
            <person name="Vazquez M."/>
            <person name="Ceapa C.D."/>
            <person name="Rodriguez Luna D."/>
            <person name="Sanchez Esquivel S."/>
        </authorList>
    </citation>
    <scope>NUCLEOTIDE SEQUENCE [LARGE SCALE GENOMIC DNA]</scope>
    <source>
        <strain evidence="2 3">NF3</strain>
    </source>
</reference>
<organism evidence="2 3">
    <name type="scientific">Embleya scabrispora</name>
    <dbReference type="NCBI Taxonomy" id="159449"/>
    <lineage>
        <taxon>Bacteria</taxon>
        <taxon>Bacillati</taxon>
        <taxon>Actinomycetota</taxon>
        <taxon>Actinomycetes</taxon>
        <taxon>Kitasatosporales</taxon>
        <taxon>Streptomycetaceae</taxon>
        <taxon>Embleya</taxon>
    </lineage>
</organism>
<dbReference type="CDD" id="cd00093">
    <property type="entry name" value="HTH_XRE"/>
    <property type="match status" value="1"/>
</dbReference>
<evidence type="ECO:0000259" key="1">
    <source>
        <dbReference type="PROSITE" id="PS50943"/>
    </source>
</evidence>
<dbReference type="PROSITE" id="PS50943">
    <property type="entry name" value="HTH_CROC1"/>
    <property type="match status" value="1"/>
</dbReference>
<comment type="caution">
    <text evidence="2">The sequence shown here is derived from an EMBL/GenBank/DDBJ whole genome shotgun (WGS) entry which is preliminary data.</text>
</comment>
<dbReference type="SMART" id="SM00530">
    <property type="entry name" value="HTH_XRE"/>
    <property type="match status" value="1"/>
</dbReference>
<dbReference type="STRING" id="159449.B4N89_11810"/>
<protein>
    <recommendedName>
        <fullName evidence="1">HTH cro/C1-type domain-containing protein</fullName>
    </recommendedName>
</protein>
<dbReference type="SUPFAM" id="SSF47413">
    <property type="entry name" value="lambda repressor-like DNA-binding domains"/>
    <property type="match status" value="1"/>
</dbReference>
<dbReference type="Proteomes" id="UP000190037">
    <property type="component" value="Unassembled WGS sequence"/>
</dbReference>
<name>A0A1T3NXJ5_9ACTN</name>
<dbReference type="AlphaFoldDB" id="A0A1T3NXJ5"/>
<dbReference type="Gene3D" id="1.10.260.40">
    <property type="entry name" value="lambda repressor-like DNA-binding domains"/>
    <property type="match status" value="1"/>
</dbReference>
<proteinExistence type="predicted"/>
<gene>
    <name evidence="2" type="ORF">B4N89_11810</name>
</gene>
<dbReference type="Pfam" id="PF13560">
    <property type="entry name" value="HTH_31"/>
    <property type="match status" value="1"/>
</dbReference>
<evidence type="ECO:0000313" key="2">
    <source>
        <dbReference type="EMBL" id="OPC81538.1"/>
    </source>
</evidence>
<sequence length="353" mass="38733">MAIPLACGWRCARIPGATGEGHAEVSTCDSIHTDRITKLHASLIANLHSKDVPSVGDRRNGRHYVRRLGGRSMATIPGYAGRRLGAALKAMRKQNDLTLGQVATQLGWDGSKVSRIENAKSGLRRLDLLKLGALYGIPSSDLEAMEAWLEDSTGVQWWACYKDILTTVYEERISLESQSTRIVTAASSAIPGLLQAPGYARATFEISPFVTDPDDASALVEIRSRRQRIFTDEAPVTYTALLAEALLHAQIASLDVHREQLAHLLELSSLRSVEVRIAPFASPFLVVGEVSILEFNGPQDPSVVFVEYQGGALFKETPRDVLRFRRLLDRTTDACLSGSASRDLIKARLEELK</sequence>
<dbReference type="Pfam" id="PF19054">
    <property type="entry name" value="DUF5753"/>
    <property type="match status" value="1"/>
</dbReference>